<keyword evidence="8" id="KW-1185">Reference proteome</keyword>
<evidence type="ECO:0000313" key="8">
    <source>
        <dbReference type="Proteomes" id="UP000317909"/>
    </source>
</evidence>
<dbReference type="PANTHER" id="PTHR30258:SF2">
    <property type="entry name" value="COMG OPERON PROTEIN 1"/>
    <property type="match status" value="1"/>
</dbReference>
<dbReference type="RefSeq" id="WP_145434965.1">
    <property type="nucleotide sequence ID" value="NZ_CP036339.1"/>
</dbReference>
<keyword evidence="4" id="KW-1133">Transmembrane helix</keyword>
<evidence type="ECO:0000256" key="1">
    <source>
        <dbReference type="ARBA" id="ARBA00006611"/>
    </source>
</evidence>
<evidence type="ECO:0000313" key="7">
    <source>
        <dbReference type="EMBL" id="QDT75294.1"/>
    </source>
</evidence>
<dbReference type="PANTHER" id="PTHR30258">
    <property type="entry name" value="TYPE II SECRETION SYSTEM PROTEIN GSPE-RELATED"/>
    <property type="match status" value="1"/>
</dbReference>
<dbReference type="InterPro" id="IPR027417">
    <property type="entry name" value="P-loop_NTPase"/>
</dbReference>
<dbReference type="Gene3D" id="3.40.50.300">
    <property type="entry name" value="P-loop containing nucleotide triphosphate hydrolases"/>
    <property type="match status" value="1"/>
</dbReference>
<proteinExistence type="inferred from homology"/>
<evidence type="ECO:0000256" key="3">
    <source>
        <dbReference type="ARBA" id="ARBA00022840"/>
    </source>
</evidence>
<organism evidence="7 8">
    <name type="scientific">Lacipirellula limnantheis</name>
    <dbReference type="NCBI Taxonomy" id="2528024"/>
    <lineage>
        <taxon>Bacteria</taxon>
        <taxon>Pseudomonadati</taxon>
        <taxon>Planctomycetota</taxon>
        <taxon>Planctomycetia</taxon>
        <taxon>Pirellulales</taxon>
        <taxon>Lacipirellulaceae</taxon>
        <taxon>Lacipirellula</taxon>
    </lineage>
</organism>
<comment type="similarity">
    <text evidence="1">Belongs to the GSP E family.</text>
</comment>
<feature type="transmembrane region" description="Helical" evidence="4">
    <location>
        <begin position="99"/>
        <end position="116"/>
    </location>
</feature>
<accession>A0A517U3T9</accession>
<dbReference type="GO" id="GO:0016887">
    <property type="term" value="F:ATP hydrolysis activity"/>
    <property type="evidence" value="ECO:0007669"/>
    <property type="project" value="TreeGrafter"/>
</dbReference>
<dbReference type="GO" id="GO:0005886">
    <property type="term" value="C:plasma membrane"/>
    <property type="evidence" value="ECO:0007669"/>
    <property type="project" value="TreeGrafter"/>
</dbReference>
<feature type="domain" description="Bacterial type II secretion system protein E" evidence="6">
    <location>
        <begin position="215"/>
        <end position="598"/>
    </location>
</feature>
<keyword evidence="2" id="KW-0547">Nucleotide-binding</keyword>
<feature type="signal peptide" evidence="5">
    <location>
        <begin position="1"/>
        <end position="25"/>
    </location>
</feature>
<evidence type="ECO:0000256" key="2">
    <source>
        <dbReference type="ARBA" id="ARBA00022741"/>
    </source>
</evidence>
<gene>
    <name evidence="7" type="primary">epsE_2</name>
    <name evidence="7" type="ORF">I41_45040</name>
</gene>
<dbReference type="KEGG" id="llh:I41_45040"/>
<evidence type="ECO:0000259" key="6">
    <source>
        <dbReference type="Pfam" id="PF00437"/>
    </source>
</evidence>
<dbReference type="Proteomes" id="UP000317909">
    <property type="component" value="Chromosome"/>
</dbReference>
<dbReference type="SUPFAM" id="SSF52540">
    <property type="entry name" value="P-loop containing nucleoside triphosphate hydrolases"/>
    <property type="match status" value="1"/>
</dbReference>
<keyword evidence="5" id="KW-0732">Signal</keyword>
<name>A0A517U3T9_9BACT</name>
<keyword evidence="4" id="KW-0472">Membrane</keyword>
<dbReference type="OrthoDB" id="244550at2"/>
<sequence length="601" mass="66176" precursor="true">MRQLLIVCLLLTALAALSWAAPALAQEAAAPADPGAAAALAEPATTPTAPAKTPPLATGTLLAMLVGPAILGALLMIWSSLGDWVNRDSQIFALGYQRWNPVAFFPFAVVGVALLFVPVPWWVRPVVLGIVLLASFMPYVVVHNKSVQPHETVLTGPWWRHFFAMLLGKIGVKMSDERQADYEKGAAVELFAMGAAGQNEDNANLLTARQSPGYLLVKDLVIEMLNRRSDRVVLEYGPQGVAVRHEIDGVLHSGDARDRESADVMLAVMKTLANLDPKDRKKKQSGRFAAKYENKKHLLPITSQGVANGERVIVSRLNEKAKPHTYDSLGLREALKEKWGEFMARDQGFVVFSAMPAGGLTTMTNASLEETDRLMRDFFAIEEVNHREIDIQNITVHTYDASKGETPATLIPKLVRLYPNVYICRDLVDAESATLLMNEIKDDRLVVACMPAREAGEALLRLLQMKLPQAQFASVVTGVLYQRLIRKLCSDCKVAYTPPADVLKKLGIPQGKVQQLYRPPKPEEIEKPCQTCQGIGYHGRTGIFELLEVTDQMREILAKQPSLELLKKAARADGQRSLQEEGILLVAKGVTSLPELMRVLK</sequence>
<keyword evidence="3" id="KW-0067">ATP-binding</keyword>
<keyword evidence="4" id="KW-0812">Transmembrane</keyword>
<feature type="transmembrane region" description="Helical" evidence="4">
    <location>
        <begin position="56"/>
        <end position="78"/>
    </location>
</feature>
<reference evidence="7 8" key="1">
    <citation type="submission" date="2019-02" db="EMBL/GenBank/DDBJ databases">
        <title>Deep-cultivation of Planctomycetes and their phenomic and genomic characterization uncovers novel biology.</title>
        <authorList>
            <person name="Wiegand S."/>
            <person name="Jogler M."/>
            <person name="Boedeker C."/>
            <person name="Pinto D."/>
            <person name="Vollmers J."/>
            <person name="Rivas-Marin E."/>
            <person name="Kohn T."/>
            <person name="Peeters S.H."/>
            <person name="Heuer A."/>
            <person name="Rast P."/>
            <person name="Oberbeckmann S."/>
            <person name="Bunk B."/>
            <person name="Jeske O."/>
            <person name="Meyerdierks A."/>
            <person name="Storesund J.E."/>
            <person name="Kallscheuer N."/>
            <person name="Luecker S."/>
            <person name="Lage O.M."/>
            <person name="Pohl T."/>
            <person name="Merkel B.J."/>
            <person name="Hornburger P."/>
            <person name="Mueller R.-W."/>
            <person name="Bruemmer F."/>
            <person name="Labrenz M."/>
            <person name="Spormann A.M."/>
            <person name="Op den Camp H."/>
            <person name="Overmann J."/>
            <person name="Amann R."/>
            <person name="Jetten M.S.M."/>
            <person name="Mascher T."/>
            <person name="Medema M.H."/>
            <person name="Devos D.P."/>
            <person name="Kaster A.-K."/>
            <person name="Ovreas L."/>
            <person name="Rohde M."/>
            <person name="Galperin M.Y."/>
            <person name="Jogler C."/>
        </authorList>
    </citation>
    <scope>NUCLEOTIDE SEQUENCE [LARGE SCALE GENOMIC DNA]</scope>
    <source>
        <strain evidence="7 8">I41</strain>
    </source>
</reference>
<dbReference type="InterPro" id="IPR001482">
    <property type="entry name" value="T2SS/T4SS_dom"/>
</dbReference>
<dbReference type="Gene3D" id="3.30.450.90">
    <property type="match status" value="1"/>
</dbReference>
<protein>
    <submittedName>
        <fullName evidence="7">Type II secretion system protein E</fullName>
    </submittedName>
</protein>
<dbReference type="Pfam" id="PF00437">
    <property type="entry name" value="T2SSE"/>
    <property type="match status" value="1"/>
</dbReference>
<evidence type="ECO:0000256" key="5">
    <source>
        <dbReference type="SAM" id="SignalP"/>
    </source>
</evidence>
<dbReference type="EMBL" id="CP036339">
    <property type="protein sequence ID" value="QDT75294.1"/>
    <property type="molecule type" value="Genomic_DNA"/>
</dbReference>
<dbReference type="AlphaFoldDB" id="A0A517U3T9"/>
<dbReference type="GO" id="GO:0005524">
    <property type="term" value="F:ATP binding"/>
    <property type="evidence" value="ECO:0007669"/>
    <property type="project" value="UniProtKB-KW"/>
</dbReference>
<feature type="chain" id="PRO_5021750530" evidence="5">
    <location>
        <begin position="26"/>
        <end position="601"/>
    </location>
</feature>
<evidence type="ECO:0000256" key="4">
    <source>
        <dbReference type="SAM" id="Phobius"/>
    </source>
</evidence>